<dbReference type="OrthoDB" id="1269963at2759"/>
<keyword evidence="2" id="KW-1133">Transmembrane helix</keyword>
<proteinExistence type="predicted"/>
<protein>
    <submittedName>
        <fullName evidence="3">Uncharacterized protein</fullName>
    </submittedName>
</protein>
<evidence type="ECO:0000256" key="1">
    <source>
        <dbReference type="SAM" id="MobiDB-lite"/>
    </source>
</evidence>
<dbReference type="AlphaFoldDB" id="A0A2G9SMF2"/>
<evidence type="ECO:0000313" key="4">
    <source>
        <dbReference type="Proteomes" id="UP000228934"/>
    </source>
</evidence>
<dbReference type="Proteomes" id="UP000228934">
    <property type="component" value="Unassembled WGS sequence"/>
</dbReference>
<organism evidence="3 4">
    <name type="scientific">Aquarana catesbeiana</name>
    <name type="common">American bullfrog</name>
    <name type="synonym">Rana catesbeiana</name>
    <dbReference type="NCBI Taxonomy" id="8400"/>
    <lineage>
        <taxon>Eukaryota</taxon>
        <taxon>Metazoa</taxon>
        <taxon>Chordata</taxon>
        <taxon>Craniata</taxon>
        <taxon>Vertebrata</taxon>
        <taxon>Euteleostomi</taxon>
        <taxon>Amphibia</taxon>
        <taxon>Batrachia</taxon>
        <taxon>Anura</taxon>
        <taxon>Neobatrachia</taxon>
        <taxon>Ranoidea</taxon>
        <taxon>Ranidae</taxon>
        <taxon>Aquarana</taxon>
    </lineage>
</organism>
<feature type="compositionally biased region" description="Low complexity" evidence="1">
    <location>
        <begin position="135"/>
        <end position="152"/>
    </location>
</feature>
<evidence type="ECO:0000256" key="2">
    <source>
        <dbReference type="SAM" id="Phobius"/>
    </source>
</evidence>
<keyword evidence="2" id="KW-0472">Membrane</keyword>
<feature type="compositionally biased region" description="Polar residues" evidence="1">
    <location>
        <begin position="115"/>
        <end position="127"/>
    </location>
</feature>
<feature type="transmembrane region" description="Helical" evidence="2">
    <location>
        <begin position="282"/>
        <end position="306"/>
    </location>
</feature>
<evidence type="ECO:0000313" key="3">
    <source>
        <dbReference type="EMBL" id="PIO41284.1"/>
    </source>
</evidence>
<reference evidence="4" key="1">
    <citation type="journal article" date="2017" name="Nat. Commun.">
        <title>The North American bullfrog draft genome provides insight into hormonal regulation of long noncoding RNA.</title>
        <authorList>
            <person name="Hammond S.A."/>
            <person name="Warren R.L."/>
            <person name="Vandervalk B.P."/>
            <person name="Kucuk E."/>
            <person name="Khan H."/>
            <person name="Gibb E.A."/>
            <person name="Pandoh P."/>
            <person name="Kirk H."/>
            <person name="Zhao Y."/>
            <person name="Jones M."/>
            <person name="Mungall A.J."/>
            <person name="Coope R."/>
            <person name="Pleasance S."/>
            <person name="Moore R.A."/>
            <person name="Holt R.A."/>
            <person name="Round J.M."/>
            <person name="Ohora S."/>
            <person name="Walle B.V."/>
            <person name="Veldhoen N."/>
            <person name="Helbing C.C."/>
            <person name="Birol I."/>
        </authorList>
    </citation>
    <scope>NUCLEOTIDE SEQUENCE [LARGE SCALE GENOMIC DNA]</scope>
</reference>
<name>A0A2G9SMF2_AQUCT</name>
<feature type="region of interest" description="Disordered" evidence="1">
    <location>
        <begin position="104"/>
        <end position="190"/>
    </location>
</feature>
<gene>
    <name evidence="3" type="ORF">AB205_0194940</name>
</gene>
<feature type="transmembrane region" description="Helical" evidence="2">
    <location>
        <begin position="255"/>
        <end position="275"/>
    </location>
</feature>
<sequence length="312" mass="34376">MYTWLHYAARFAQNGLKPALLGSLSGSRGSSPHLITPLEKRLPEGILDRDMENKETLRGLQKMDDRPEERMIREKLKATCMPAWKHEWLERRSRRGPVVVKPIPVKADGIDTPKSDSSVDGSLNGSSHIVKGRRSPSPSSSSSSSKSKPESPGMKRRGLSPVPFQSGRTTPPRRAPSPDGFSPYSPEETSRRVNKVMRARLYLLQQIGPNSFLIGGDSPDNKYRVFIGPQITLRCLDIALSPPTPSTFLIGGGRAPAAALALFVFVFCLSSFSMLEANRVSSWLFVFDALTVRSSAIIPVSFYLGVCLNYCP</sequence>
<keyword evidence="2" id="KW-0812">Transmembrane</keyword>
<dbReference type="EMBL" id="KV923383">
    <property type="protein sequence ID" value="PIO41284.1"/>
    <property type="molecule type" value="Genomic_DNA"/>
</dbReference>
<keyword evidence="4" id="KW-1185">Reference proteome</keyword>
<accession>A0A2G9SMF2</accession>